<dbReference type="EMBL" id="BSPQ01000009">
    <property type="protein sequence ID" value="GLS91075.1"/>
    <property type="molecule type" value="Genomic_DNA"/>
</dbReference>
<evidence type="ECO:0000256" key="9">
    <source>
        <dbReference type="ARBA" id="ARBA00023170"/>
    </source>
</evidence>
<dbReference type="PANTHER" id="PTHR30069:SF29">
    <property type="entry name" value="HEMOGLOBIN AND HEMOGLOBIN-HAPTOGLOBIN-BINDING PROTEIN 1-RELATED"/>
    <property type="match status" value="1"/>
</dbReference>
<feature type="signal peptide" evidence="13">
    <location>
        <begin position="1"/>
        <end position="27"/>
    </location>
</feature>
<dbReference type="SUPFAM" id="SSF56935">
    <property type="entry name" value="Porins"/>
    <property type="match status" value="1"/>
</dbReference>
<dbReference type="NCBIfam" id="TIGR01786">
    <property type="entry name" value="TonB-hemlactrns"/>
    <property type="match status" value="1"/>
</dbReference>
<feature type="domain" description="TonB-dependent receptor plug" evidence="15">
    <location>
        <begin position="48"/>
        <end position="158"/>
    </location>
</feature>
<feature type="domain" description="TonB-dependent receptor-like beta-barrel" evidence="14">
    <location>
        <begin position="236"/>
        <end position="672"/>
    </location>
</feature>
<keyword evidence="17" id="KW-1185">Reference proteome</keyword>
<evidence type="ECO:0000256" key="7">
    <source>
        <dbReference type="ARBA" id="ARBA00023077"/>
    </source>
</evidence>
<accession>A0ABQ6E186</accession>
<keyword evidence="9 16" id="KW-0675">Receptor</keyword>
<dbReference type="Gene3D" id="2.170.130.10">
    <property type="entry name" value="TonB-dependent receptor, plug domain"/>
    <property type="match status" value="1"/>
</dbReference>
<dbReference type="InterPro" id="IPR010949">
    <property type="entry name" value="TonB_Hb/transfer/lactofer_rcpt"/>
</dbReference>
<evidence type="ECO:0000313" key="16">
    <source>
        <dbReference type="EMBL" id="GLS91075.1"/>
    </source>
</evidence>
<comment type="caution">
    <text evidence="16">The sequence shown here is derived from an EMBL/GenBank/DDBJ whole genome shotgun (WGS) entry which is preliminary data.</text>
</comment>
<keyword evidence="5 11" id="KW-0812">Transmembrane</keyword>
<sequence length="708" mass="78924">MLNKNRMFSKNRLAVCVAIAISSSVSADEAVFSFDEVQVSATRSQQSIQDTAASVAVISDKTIEKDMINNVADLFDYTPGVDIESDSRQGVQGISIRGISGNRIKIIVDGVSQADQFENEYSFINSGRVDVDMDMLKSVEVVKGAASSLQGSDAIGGIVAFTTKGPSDFLSDDKNYGGHLKLNYSSADNSFSESVALANRLGKLETLVAYSRKDGHEVDNFGSPDKQDNEANNLLVKLQYQFNETNRLEFTGEYVNSSIDTELTDDSYTNYAGDDQSDRYRIGLKHILTAKTAIFDELTWQIDYLAKEQNSITDRTFVSSGNEQTKDYVYSDKGVQADIQLDKFFSVGNSEHYLVYGASFESKDISNTNLEYNSGYDDQEIFYMPEASELNYGFFVQDEIVINDLILTPGVRFDSFSTNPGDNLPESGYDTSLYNKYSDSAVTGRLGALYSVSEHHKLFAQVSQGFRAPDFQELFYSYGNPTHGYESIPNPELEAEESISYELGWRIETEASFTEFAVYYSDYDNFIDYQFTGVSDGLYQYQYINIDKATIKGAEVSNTLDWHRLVGTPEGISTRFAAAYTEGEDGEGNALNSINPWNAVVGLNYDQPAGKWGTSLKIAYTAKKKQSDVTATTDFMGNENDMFTPDSSTVVDLTAYYVPIEDLTLRAGLFNLTDEKYYNWSDVNGLQEEDDYYTQAGRNFSITAKYLF</sequence>
<dbReference type="InterPro" id="IPR039426">
    <property type="entry name" value="TonB-dep_rcpt-like"/>
</dbReference>
<dbReference type="CDD" id="cd01347">
    <property type="entry name" value="ligand_gated_channel"/>
    <property type="match status" value="1"/>
</dbReference>
<evidence type="ECO:0000313" key="17">
    <source>
        <dbReference type="Proteomes" id="UP001157353"/>
    </source>
</evidence>
<proteinExistence type="inferred from homology"/>
<evidence type="ECO:0000256" key="1">
    <source>
        <dbReference type="ARBA" id="ARBA00004571"/>
    </source>
</evidence>
<keyword evidence="4 11" id="KW-1134">Transmembrane beta strand</keyword>
<dbReference type="InterPro" id="IPR037066">
    <property type="entry name" value="Plug_dom_sf"/>
</dbReference>
<dbReference type="InterPro" id="IPR000531">
    <property type="entry name" value="Beta-barrel_TonB"/>
</dbReference>
<protein>
    <submittedName>
        <fullName evidence="16">TonB-dependent receptor</fullName>
    </submittedName>
</protein>
<name>A0ABQ6E186_9GAMM</name>
<dbReference type="InterPro" id="IPR012910">
    <property type="entry name" value="Plug_dom"/>
</dbReference>
<dbReference type="Pfam" id="PF00593">
    <property type="entry name" value="TonB_dep_Rec_b-barrel"/>
    <property type="match status" value="1"/>
</dbReference>
<reference evidence="17" key="1">
    <citation type="journal article" date="2019" name="Int. J. Syst. Evol. Microbiol.">
        <title>The Global Catalogue of Microorganisms (GCM) 10K type strain sequencing project: providing services to taxonomists for standard genome sequencing and annotation.</title>
        <authorList>
            <consortium name="The Broad Institute Genomics Platform"/>
            <consortium name="The Broad Institute Genome Sequencing Center for Infectious Disease"/>
            <person name="Wu L."/>
            <person name="Ma J."/>
        </authorList>
    </citation>
    <scope>NUCLEOTIDE SEQUENCE [LARGE SCALE GENOMIC DNA]</scope>
    <source>
        <strain evidence="17">NBRC 103166</strain>
    </source>
</reference>
<dbReference type="PROSITE" id="PS52016">
    <property type="entry name" value="TONB_DEPENDENT_REC_3"/>
    <property type="match status" value="1"/>
</dbReference>
<dbReference type="Pfam" id="PF07715">
    <property type="entry name" value="Plug"/>
    <property type="match status" value="1"/>
</dbReference>
<evidence type="ECO:0000256" key="3">
    <source>
        <dbReference type="ARBA" id="ARBA00022448"/>
    </source>
</evidence>
<keyword evidence="3 11" id="KW-0813">Transport</keyword>
<comment type="similarity">
    <text evidence="2">Belongs to the TonB-dependent receptor family. Hemoglobin/haptoglobin binding protein subfamily.</text>
</comment>
<evidence type="ECO:0000256" key="10">
    <source>
        <dbReference type="ARBA" id="ARBA00023237"/>
    </source>
</evidence>
<dbReference type="InterPro" id="IPR036942">
    <property type="entry name" value="Beta-barrel_TonB_sf"/>
</dbReference>
<evidence type="ECO:0000256" key="11">
    <source>
        <dbReference type="PROSITE-ProRule" id="PRU01360"/>
    </source>
</evidence>
<dbReference type="NCBIfam" id="TIGR01785">
    <property type="entry name" value="TonB-hemin"/>
    <property type="match status" value="1"/>
</dbReference>
<feature type="chain" id="PRO_5047087097" evidence="13">
    <location>
        <begin position="28"/>
        <end position="708"/>
    </location>
</feature>
<dbReference type="RefSeq" id="WP_284204196.1">
    <property type="nucleotide sequence ID" value="NZ_BSPQ01000009.1"/>
</dbReference>
<dbReference type="Gene3D" id="2.40.170.20">
    <property type="entry name" value="TonB-dependent receptor, beta-barrel domain"/>
    <property type="match status" value="1"/>
</dbReference>
<dbReference type="InterPro" id="IPR011276">
    <property type="entry name" value="TonB_haem/Hb_rcpt"/>
</dbReference>
<evidence type="ECO:0000256" key="13">
    <source>
        <dbReference type="SAM" id="SignalP"/>
    </source>
</evidence>
<evidence type="ECO:0000256" key="4">
    <source>
        <dbReference type="ARBA" id="ARBA00022452"/>
    </source>
</evidence>
<evidence type="ECO:0000259" key="15">
    <source>
        <dbReference type="Pfam" id="PF07715"/>
    </source>
</evidence>
<evidence type="ECO:0000256" key="8">
    <source>
        <dbReference type="ARBA" id="ARBA00023136"/>
    </source>
</evidence>
<keyword evidence="7 12" id="KW-0798">TonB box</keyword>
<evidence type="ECO:0000256" key="2">
    <source>
        <dbReference type="ARBA" id="ARBA00008143"/>
    </source>
</evidence>
<evidence type="ECO:0000256" key="5">
    <source>
        <dbReference type="ARBA" id="ARBA00022692"/>
    </source>
</evidence>
<evidence type="ECO:0000259" key="14">
    <source>
        <dbReference type="Pfam" id="PF00593"/>
    </source>
</evidence>
<keyword evidence="8 11" id="KW-0472">Membrane</keyword>
<evidence type="ECO:0000256" key="6">
    <source>
        <dbReference type="ARBA" id="ARBA00022729"/>
    </source>
</evidence>
<organism evidence="16 17">
    <name type="scientific">Psychromonas marina</name>
    <dbReference type="NCBI Taxonomy" id="88364"/>
    <lineage>
        <taxon>Bacteria</taxon>
        <taxon>Pseudomonadati</taxon>
        <taxon>Pseudomonadota</taxon>
        <taxon>Gammaproteobacteria</taxon>
        <taxon>Alteromonadales</taxon>
        <taxon>Psychromonadaceae</taxon>
        <taxon>Psychromonas</taxon>
    </lineage>
</organism>
<keyword evidence="6 13" id="KW-0732">Signal</keyword>
<evidence type="ECO:0000256" key="12">
    <source>
        <dbReference type="RuleBase" id="RU003357"/>
    </source>
</evidence>
<keyword evidence="10 11" id="KW-0998">Cell outer membrane</keyword>
<dbReference type="PANTHER" id="PTHR30069">
    <property type="entry name" value="TONB-DEPENDENT OUTER MEMBRANE RECEPTOR"/>
    <property type="match status" value="1"/>
</dbReference>
<comment type="subcellular location">
    <subcellularLocation>
        <location evidence="1 11">Cell outer membrane</location>
        <topology evidence="1 11">Multi-pass membrane protein</topology>
    </subcellularLocation>
</comment>
<gene>
    <name evidence="16" type="ORF">GCM10007916_21430</name>
</gene>
<dbReference type="Proteomes" id="UP001157353">
    <property type="component" value="Unassembled WGS sequence"/>
</dbReference>